<reference evidence="2" key="1">
    <citation type="submission" date="2018-02" db="EMBL/GenBank/DDBJ databases">
        <title>Rhizophora mucronata_Transcriptome.</title>
        <authorList>
            <person name="Meera S.P."/>
            <person name="Sreeshan A."/>
            <person name="Augustine A."/>
        </authorList>
    </citation>
    <scope>NUCLEOTIDE SEQUENCE</scope>
    <source>
        <tissue evidence="2">Leaf</tissue>
    </source>
</reference>
<dbReference type="AlphaFoldDB" id="A0A2P2QQ03"/>
<keyword evidence="1" id="KW-0472">Membrane</keyword>
<feature type="transmembrane region" description="Helical" evidence="1">
    <location>
        <begin position="20"/>
        <end position="39"/>
    </location>
</feature>
<evidence type="ECO:0000313" key="2">
    <source>
        <dbReference type="EMBL" id="MBX69015.1"/>
    </source>
</evidence>
<keyword evidence="1" id="KW-1133">Transmembrane helix</keyword>
<name>A0A2P2QQ03_RHIMU</name>
<sequence length="43" mass="5009">MCYELIVVTDSYSLCCLSKIVTLYLFISPPTHISLYFLMTSWL</sequence>
<protein>
    <submittedName>
        <fullName evidence="2">Uncharacterized protein</fullName>
    </submittedName>
</protein>
<proteinExistence type="predicted"/>
<evidence type="ECO:0000256" key="1">
    <source>
        <dbReference type="SAM" id="Phobius"/>
    </source>
</evidence>
<dbReference type="EMBL" id="GGEC01088531">
    <property type="protein sequence ID" value="MBX69015.1"/>
    <property type="molecule type" value="Transcribed_RNA"/>
</dbReference>
<organism evidence="2">
    <name type="scientific">Rhizophora mucronata</name>
    <name type="common">Asiatic mangrove</name>
    <dbReference type="NCBI Taxonomy" id="61149"/>
    <lineage>
        <taxon>Eukaryota</taxon>
        <taxon>Viridiplantae</taxon>
        <taxon>Streptophyta</taxon>
        <taxon>Embryophyta</taxon>
        <taxon>Tracheophyta</taxon>
        <taxon>Spermatophyta</taxon>
        <taxon>Magnoliopsida</taxon>
        <taxon>eudicotyledons</taxon>
        <taxon>Gunneridae</taxon>
        <taxon>Pentapetalae</taxon>
        <taxon>rosids</taxon>
        <taxon>fabids</taxon>
        <taxon>Malpighiales</taxon>
        <taxon>Rhizophoraceae</taxon>
        <taxon>Rhizophora</taxon>
    </lineage>
</organism>
<keyword evidence="1" id="KW-0812">Transmembrane</keyword>
<accession>A0A2P2QQ03</accession>